<dbReference type="RefSeq" id="WP_264282143.1">
    <property type="nucleotide sequence ID" value="NZ_CP107006.1"/>
</dbReference>
<evidence type="ECO:0000313" key="10">
    <source>
        <dbReference type="Proteomes" id="UP001162741"/>
    </source>
</evidence>
<keyword evidence="6 8" id="KW-0456">Lyase</keyword>
<dbReference type="SUPFAM" id="SSF53056">
    <property type="entry name" value="beta-carbonic anhydrase, cab"/>
    <property type="match status" value="1"/>
</dbReference>
<dbReference type="CDD" id="cd00883">
    <property type="entry name" value="beta_CA_cladeA"/>
    <property type="match status" value="1"/>
</dbReference>
<gene>
    <name evidence="9" type="primary">can</name>
    <name evidence="9" type="ORF">MKQ68_03745</name>
</gene>
<name>A0ABY6J3F7_9BACT</name>
<comment type="function">
    <text evidence="8">Reversible hydration of carbon dioxide.</text>
</comment>
<keyword evidence="5 8" id="KW-0862">Zinc</keyword>
<dbReference type="PANTHER" id="PTHR11002">
    <property type="entry name" value="CARBONIC ANHYDRASE"/>
    <property type="match status" value="1"/>
</dbReference>
<keyword evidence="4" id="KW-0479">Metal-binding</keyword>
<evidence type="ECO:0000256" key="5">
    <source>
        <dbReference type="ARBA" id="ARBA00022833"/>
    </source>
</evidence>
<evidence type="ECO:0000256" key="7">
    <source>
        <dbReference type="ARBA" id="ARBA00048348"/>
    </source>
</evidence>
<dbReference type="Gene3D" id="3.40.1050.10">
    <property type="entry name" value="Carbonic anhydrase"/>
    <property type="match status" value="1"/>
</dbReference>
<evidence type="ECO:0000313" key="9">
    <source>
        <dbReference type="EMBL" id="UYQ94204.1"/>
    </source>
</evidence>
<evidence type="ECO:0000256" key="2">
    <source>
        <dbReference type="ARBA" id="ARBA00006217"/>
    </source>
</evidence>
<accession>A0ABY6J3F7</accession>
<evidence type="ECO:0000256" key="1">
    <source>
        <dbReference type="ARBA" id="ARBA00001947"/>
    </source>
</evidence>
<evidence type="ECO:0000256" key="6">
    <source>
        <dbReference type="ARBA" id="ARBA00023239"/>
    </source>
</evidence>
<sequence>MNPFDELLANNKVWAKEKVAADPDFFKRLSEQQAPKFLWIGCSDSRVPANEITNTQPGEIFVHRNVANMVVHTDLNLITVIEYAVNILKVEHILVVGHYGCGGVKAALTNKNYGIINRWLKHIKDVYRFHRDEIDAIPTEDGRTDRLVELNVVEQVMNLAKSNTIQEAWHRHQRPHLHGWVYGLKDGLINPVFHMEPGTHIDPIYEYDMD</sequence>
<reference evidence="9" key="1">
    <citation type="submission" date="2022-10" db="EMBL/GenBank/DDBJ databases">
        <title>Chitinophaga sp. nov., isolated from soil.</title>
        <authorList>
            <person name="Jeon C.O."/>
        </authorList>
    </citation>
    <scope>NUCLEOTIDE SEQUENCE</scope>
    <source>
        <strain evidence="9">R8</strain>
    </source>
</reference>
<keyword evidence="10" id="KW-1185">Reference proteome</keyword>
<dbReference type="InterPro" id="IPR015892">
    <property type="entry name" value="Carbonic_anhydrase_CS"/>
</dbReference>
<evidence type="ECO:0000256" key="8">
    <source>
        <dbReference type="RuleBase" id="RU003956"/>
    </source>
</evidence>
<dbReference type="SMART" id="SM00947">
    <property type="entry name" value="Pro_CA"/>
    <property type="match status" value="1"/>
</dbReference>
<dbReference type="InterPro" id="IPR036874">
    <property type="entry name" value="Carbonic_anhydrase_sf"/>
</dbReference>
<dbReference type="Pfam" id="PF00484">
    <property type="entry name" value="Pro_CA"/>
    <property type="match status" value="1"/>
</dbReference>
<proteinExistence type="inferred from homology"/>
<protein>
    <recommendedName>
        <fullName evidence="3 8">Carbonic anhydrase</fullName>
        <ecNumber evidence="3 8">4.2.1.1</ecNumber>
    </recommendedName>
    <alternativeName>
        <fullName evidence="8">Carbonate dehydratase</fullName>
    </alternativeName>
</protein>
<evidence type="ECO:0000256" key="4">
    <source>
        <dbReference type="ARBA" id="ARBA00022723"/>
    </source>
</evidence>
<dbReference type="PANTHER" id="PTHR11002:SF76">
    <property type="entry name" value="CARBONIC ANHYDRASE"/>
    <property type="match status" value="1"/>
</dbReference>
<organism evidence="9 10">
    <name type="scientific">Chitinophaga horti</name>
    <dbReference type="NCBI Taxonomy" id="2920382"/>
    <lineage>
        <taxon>Bacteria</taxon>
        <taxon>Pseudomonadati</taxon>
        <taxon>Bacteroidota</taxon>
        <taxon>Chitinophagia</taxon>
        <taxon>Chitinophagales</taxon>
        <taxon>Chitinophagaceae</taxon>
        <taxon>Chitinophaga</taxon>
    </lineage>
</organism>
<dbReference type="InterPro" id="IPR001765">
    <property type="entry name" value="Carbonic_anhydrase"/>
</dbReference>
<dbReference type="PROSITE" id="PS00704">
    <property type="entry name" value="PROK_CO2_ANHYDRASE_1"/>
    <property type="match status" value="1"/>
</dbReference>
<comment type="catalytic activity">
    <reaction evidence="7 8">
        <text>hydrogencarbonate + H(+) = CO2 + H2O</text>
        <dbReference type="Rhea" id="RHEA:10748"/>
        <dbReference type="ChEBI" id="CHEBI:15377"/>
        <dbReference type="ChEBI" id="CHEBI:15378"/>
        <dbReference type="ChEBI" id="CHEBI:16526"/>
        <dbReference type="ChEBI" id="CHEBI:17544"/>
        <dbReference type="EC" id="4.2.1.1"/>
    </reaction>
</comment>
<comment type="similarity">
    <text evidence="2 8">Belongs to the beta-class carbonic anhydrase family.</text>
</comment>
<dbReference type="EC" id="4.2.1.1" evidence="3 8"/>
<comment type="cofactor">
    <cofactor evidence="1">
        <name>Zn(2+)</name>
        <dbReference type="ChEBI" id="CHEBI:29105"/>
    </cofactor>
</comment>
<dbReference type="PROSITE" id="PS00705">
    <property type="entry name" value="PROK_CO2_ANHYDRASE_2"/>
    <property type="match status" value="1"/>
</dbReference>
<evidence type="ECO:0000256" key="3">
    <source>
        <dbReference type="ARBA" id="ARBA00012925"/>
    </source>
</evidence>
<dbReference type="Proteomes" id="UP001162741">
    <property type="component" value="Chromosome"/>
</dbReference>
<dbReference type="EMBL" id="CP107006">
    <property type="protein sequence ID" value="UYQ94204.1"/>
    <property type="molecule type" value="Genomic_DNA"/>
</dbReference>
<dbReference type="NCBIfam" id="NF007756">
    <property type="entry name" value="PRK10437.1"/>
    <property type="match status" value="1"/>
</dbReference>